<accession>A0AAN8H649</accession>
<protein>
    <submittedName>
        <fullName evidence="2">Uncharacterized protein</fullName>
    </submittedName>
</protein>
<evidence type="ECO:0000256" key="1">
    <source>
        <dbReference type="SAM" id="MobiDB-lite"/>
    </source>
</evidence>
<name>A0AAN8H649_9TELE</name>
<feature type="region of interest" description="Disordered" evidence="1">
    <location>
        <begin position="1"/>
        <end position="39"/>
    </location>
</feature>
<sequence>MILKSSSNRATSTHQTNETDQTEKQTVRVGEEPKPGFFSPLVSQRHLCTSSEGEVASRRFVASLFTMSFLESRSDLNAPPASLPLWTPPPLHVTWPRPLRGVSSGRSPAPRG</sequence>
<feature type="compositionally biased region" description="Polar residues" evidence="1">
    <location>
        <begin position="1"/>
        <end position="19"/>
    </location>
</feature>
<evidence type="ECO:0000313" key="3">
    <source>
        <dbReference type="Proteomes" id="UP001335648"/>
    </source>
</evidence>
<dbReference type="AlphaFoldDB" id="A0AAN8H649"/>
<evidence type="ECO:0000313" key="2">
    <source>
        <dbReference type="EMBL" id="KAK5904114.1"/>
    </source>
</evidence>
<gene>
    <name evidence="2" type="ORF">CesoFtcFv8_005711</name>
</gene>
<proteinExistence type="predicted"/>
<keyword evidence="3" id="KW-1185">Reference proteome</keyword>
<organism evidence="2 3">
    <name type="scientific">Champsocephalus esox</name>
    <name type="common">pike icefish</name>
    <dbReference type="NCBI Taxonomy" id="159716"/>
    <lineage>
        <taxon>Eukaryota</taxon>
        <taxon>Metazoa</taxon>
        <taxon>Chordata</taxon>
        <taxon>Craniata</taxon>
        <taxon>Vertebrata</taxon>
        <taxon>Euteleostomi</taxon>
        <taxon>Actinopterygii</taxon>
        <taxon>Neopterygii</taxon>
        <taxon>Teleostei</taxon>
        <taxon>Neoteleostei</taxon>
        <taxon>Acanthomorphata</taxon>
        <taxon>Eupercaria</taxon>
        <taxon>Perciformes</taxon>
        <taxon>Notothenioidei</taxon>
        <taxon>Channichthyidae</taxon>
        <taxon>Champsocephalus</taxon>
    </lineage>
</organism>
<reference evidence="2 3" key="1">
    <citation type="journal article" date="2023" name="Mol. Biol. Evol.">
        <title>Genomics of Secondarily Temperate Adaptation in the Only Non-Antarctic Icefish.</title>
        <authorList>
            <person name="Rivera-Colon A.G."/>
            <person name="Rayamajhi N."/>
            <person name="Minhas B.F."/>
            <person name="Madrigal G."/>
            <person name="Bilyk K.T."/>
            <person name="Yoon V."/>
            <person name="Hune M."/>
            <person name="Gregory S."/>
            <person name="Cheng C.H.C."/>
            <person name="Catchen J.M."/>
        </authorList>
    </citation>
    <scope>NUCLEOTIDE SEQUENCE [LARGE SCALE GENOMIC DNA]</scope>
    <source>
        <strain evidence="2">JC2023a</strain>
    </source>
</reference>
<dbReference type="Proteomes" id="UP001335648">
    <property type="component" value="Unassembled WGS sequence"/>
</dbReference>
<dbReference type="EMBL" id="JAULUE010002050">
    <property type="protein sequence ID" value="KAK5904114.1"/>
    <property type="molecule type" value="Genomic_DNA"/>
</dbReference>
<comment type="caution">
    <text evidence="2">The sequence shown here is derived from an EMBL/GenBank/DDBJ whole genome shotgun (WGS) entry which is preliminary data.</text>
</comment>
<feature type="compositionally biased region" description="Basic and acidic residues" evidence="1">
    <location>
        <begin position="21"/>
        <end position="34"/>
    </location>
</feature>